<evidence type="ECO:0000259" key="2">
    <source>
        <dbReference type="PROSITE" id="PS00662"/>
    </source>
</evidence>
<dbReference type="InterPro" id="IPR050921">
    <property type="entry name" value="T4SS_GSP_E_ATPase"/>
</dbReference>
<dbReference type="EMBL" id="JANFZH010000002">
    <property type="protein sequence ID" value="MCQ4838486.1"/>
    <property type="molecule type" value="Genomic_DNA"/>
</dbReference>
<dbReference type="PANTHER" id="PTHR30486">
    <property type="entry name" value="TWITCHING MOTILITY PROTEIN PILT"/>
    <property type="match status" value="1"/>
</dbReference>
<dbReference type="Proteomes" id="UP001524473">
    <property type="component" value="Unassembled WGS sequence"/>
</dbReference>
<proteinExistence type="inferred from homology"/>
<organism evidence="3 4">
    <name type="scientific">Neglectibacter timonensis</name>
    <dbReference type="NCBI Taxonomy" id="1776382"/>
    <lineage>
        <taxon>Bacteria</taxon>
        <taxon>Bacillati</taxon>
        <taxon>Bacillota</taxon>
        <taxon>Clostridia</taxon>
        <taxon>Eubacteriales</taxon>
        <taxon>Oscillospiraceae</taxon>
        <taxon>Neglectibacter</taxon>
    </lineage>
</organism>
<accession>A0ABT1RV13</accession>
<evidence type="ECO:0000313" key="3">
    <source>
        <dbReference type="EMBL" id="MCQ4838486.1"/>
    </source>
</evidence>
<dbReference type="InterPro" id="IPR003593">
    <property type="entry name" value="AAA+_ATPase"/>
</dbReference>
<evidence type="ECO:0000313" key="4">
    <source>
        <dbReference type="Proteomes" id="UP001524473"/>
    </source>
</evidence>
<protein>
    <submittedName>
        <fullName evidence="3">PilT/PilU family type 4a pilus ATPase</fullName>
    </submittedName>
</protein>
<keyword evidence="4" id="KW-1185">Reference proteome</keyword>
<name>A0ABT1RV13_9FIRM</name>
<gene>
    <name evidence="3" type="ORF">NE695_00985</name>
</gene>
<dbReference type="PROSITE" id="PS00662">
    <property type="entry name" value="T2SP_E"/>
    <property type="match status" value="1"/>
</dbReference>
<dbReference type="NCBIfam" id="TIGR01420">
    <property type="entry name" value="pilT_fam"/>
    <property type="match status" value="1"/>
</dbReference>
<dbReference type="InterPro" id="IPR006321">
    <property type="entry name" value="PilT/PilU"/>
</dbReference>
<feature type="domain" description="Bacterial type II secretion system protein E" evidence="2">
    <location>
        <begin position="193"/>
        <end position="207"/>
    </location>
</feature>
<dbReference type="InterPro" id="IPR001482">
    <property type="entry name" value="T2SS/T4SS_dom"/>
</dbReference>
<dbReference type="RefSeq" id="WP_256191456.1">
    <property type="nucleotide sequence ID" value="NZ_CAJKKG010000016.1"/>
</dbReference>
<dbReference type="InterPro" id="IPR027417">
    <property type="entry name" value="P-loop_NTPase"/>
</dbReference>
<comment type="caution">
    <text evidence="3">The sequence shown here is derived from an EMBL/GenBank/DDBJ whole genome shotgun (WGS) entry which is preliminary data.</text>
</comment>
<comment type="similarity">
    <text evidence="1">Belongs to the GSP E family.</text>
</comment>
<dbReference type="SMART" id="SM00382">
    <property type="entry name" value="AAA"/>
    <property type="match status" value="1"/>
</dbReference>
<dbReference type="CDD" id="cd01131">
    <property type="entry name" value="PilT"/>
    <property type="match status" value="1"/>
</dbReference>
<dbReference type="Gene3D" id="3.30.450.90">
    <property type="match status" value="1"/>
</dbReference>
<evidence type="ECO:0000256" key="1">
    <source>
        <dbReference type="ARBA" id="ARBA00006611"/>
    </source>
</evidence>
<dbReference type="Gene3D" id="3.40.50.300">
    <property type="entry name" value="P-loop containing nucleotide triphosphate hydrolases"/>
    <property type="match status" value="1"/>
</dbReference>
<dbReference type="SUPFAM" id="SSF52540">
    <property type="entry name" value="P-loop containing nucleoside triphosphate hydrolases"/>
    <property type="match status" value="1"/>
</dbReference>
<reference evidence="3 4" key="1">
    <citation type="submission" date="2022-06" db="EMBL/GenBank/DDBJ databases">
        <title>Isolation of gut microbiota from human fecal samples.</title>
        <authorList>
            <person name="Pamer E.G."/>
            <person name="Barat B."/>
            <person name="Waligurski E."/>
            <person name="Medina S."/>
            <person name="Paddock L."/>
            <person name="Mostad J."/>
        </authorList>
    </citation>
    <scope>NUCLEOTIDE SEQUENCE [LARGE SCALE GENOMIC DNA]</scope>
    <source>
        <strain evidence="3 4">DFI.9.73</strain>
    </source>
</reference>
<dbReference type="Pfam" id="PF00437">
    <property type="entry name" value="T2SSE"/>
    <property type="match status" value="1"/>
</dbReference>
<sequence length="350" mass="38176">MAEMEKLIFTARAMGASDIHISQGLPLIMRVNGILTKPPVQFSEAETEQLILGCVPAQQRERLSQGLDADFAIQTSDGNRQRVNVFSQQGKLAATIRLLNNTIPSLEELKLPAVLRSLAMEPRGLILVTGPTGSGKSTTLAAVIDFINSNRAEHIITVEDPIEYVYERKLSLIHQREVGADVVSFASALRSALREDPDVILVGEMRDYDTISAAVTAAETGHLVLSTLHTTGAAQTIDRIIDVCPPESQGQIRTQLAGMLRGVITQCLIPTLDGMGRVAATEVLIGSDAALNLIRENKCYQMNTVMQSGAALGMHTLNADLTRLVNQRVISRENAVKYSNDKRELQNFFM</sequence>